<protein>
    <recommendedName>
        <fullName evidence="5">HTTM domain-containing protein</fullName>
    </recommendedName>
</protein>
<keyword evidence="2" id="KW-0812">Transmembrane</keyword>
<sequence length="493" mass="55830">MPSITSTVPPLAGRHSAAPAATHPSAADAAAADTTRYAVFCALWAIATLFHMAQSRLYTTQLHYLLLTLAALAVLAKPSSIVRLLALIGLQLYEVFSRLPDISNHWLFTTFVNLTILQALVWTAFKERRLSVDRGALLRAFAPAVRLELLILYFFVVLHKLNWAFLSPSASCAAMLYKAQHAEALLPSSPAFILANIYLTLVIETLIPVLLIFRQTRTIGLVVGLVFHCVIAFNSYNGFYDFSSMIFAVYFLFTSYTFISTLRQFRSNSFSIWHIIKQRFSNFSFSHGAFWILVFAVFIGSIKVVTKVSTDYFRLVWGAYSFLYILLLLLSLYKARQYFPTRTFSLPHALFLLFPLLVFLNGISPYIGLKTESSFAMFSNLRTEGGITNHLFIPVKAQVFGFQRDMIEVIASSDTELQHIADEGKLITFFQLKNRIADVRPARVEYVRNGQHRTFALATASPNDELLHKSPSLLRKFMRFRMINKVDPQPCQH</sequence>
<keyword evidence="2" id="KW-0472">Membrane</keyword>
<evidence type="ECO:0000256" key="1">
    <source>
        <dbReference type="SAM" id="MobiDB-lite"/>
    </source>
</evidence>
<keyword evidence="2" id="KW-1133">Transmembrane helix</keyword>
<feature type="transmembrane region" description="Helical" evidence="2">
    <location>
        <begin position="219"/>
        <end position="236"/>
    </location>
</feature>
<feature type="region of interest" description="Disordered" evidence="1">
    <location>
        <begin position="1"/>
        <end position="20"/>
    </location>
</feature>
<organism evidence="3 4">
    <name type="scientific">Hymenobacter citatus</name>
    <dbReference type="NCBI Taxonomy" id="2763506"/>
    <lineage>
        <taxon>Bacteria</taxon>
        <taxon>Pseudomonadati</taxon>
        <taxon>Bacteroidota</taxon>
        <taxon>Cytophagia</taxon>
        <taxon>Cytophagales</taxon>
        <taxon>Hymenobacteraceae</taxon>
        <taxon>Hymenobacter</taxon>
    </lineage>
</organism>
<feature type="transmembrane region" description="Helical" evidence="2">
    <location>
        <begin position="64"/>
        <end position="86"/>
    </location>
</feature>
<evidence type="ECO:0000256" key="2">
    <source>
        <dbReference type="SAM" id="Phobius"/>
    </source>
</evidence>
<dbReference type="Proteomes" id="UP000622017">
    <property type="component" value="Unassembled WGS sequence"/>
</dbReference>
<feature type="transmembrane region" description="Helical" evidence="2">
    <location>
        <begin position="242"/>
        <end position="262"/>
    </location>
</feature>
<evidence type="ECO:0000313" key="4">
    <source>
        <dbReference type="Proteomes" id="UP000622017"/>
    </source>
</evidence>
<gene>
    <name evidence="3" type="ORF">H8B15_03770</name>
</gene>
<feature type="transmembrane region" description="Helical" evidence="2">
    <location>
        <begin position="283"/>
        <end position="306"/>
    </location>
</feature>
<accession>A0ABR7MG20</accession>
<evidence type="ECO:0000313" key="3">
    <source>
        <dbReference type="EMBL" id="MBC6610025.1"/>
    </source>
</evidence>
<feature type="transmembrane region" description="Helical" evidence="2">
    <location>
        <begin position="312"/>
        <end position="333"/>
    </location>
</feature>
<dbReference type="RefSeq" id="WP_187318326.1">
    <property type="nucleotide sequence ID" value="NZ_JACSCY010000002.1"/>
</dbReference>
<comment type="caution">
    <text evidence="3">The sequence shown here is derived from an EMBL/GenBank/DDBJ whole genome shotgun (WGS) entry which is preliminary data.</text>
</comment>
<feature type="transmembrane region" description="Helical" evidence="2">
    <location>
        <begin position="345"/>
        <end position="367"/>
    </location>
</feature>
<feature type="transmembrane region" description="Helical" evidence="2">
    <location>
        <begin position="106"/>
        <end position="125"/>
    </location>
</feature>
<feature type="transmembrane region" description="Helical" evidence="2">
    <location>
        <begin position="34"/>
        <end position="52"/>
    </location>
</feature>
<feature type="transmembrane region" description="Helical" evidence="2">
    <location>
        <begin position="137"/>
        <end position="158"/>
    </location>
</feature>
<proteinExistence type="predicted"/>
<dbReference type="EMBL" id="JACSCY010000002">
    <property type="protein sequence ID" value="MBC6610025.1"/>
    <property type="molecule type" value="Genomic_DNA"/>
</dbReference>
<feature type="transmembrane region" description="Helical" evidence="2">
    <location>
        <begin position="191"/>
        <end position="212"/>
    </location>
</feature>
<keyword evidence="4" id="KW-1185">Reference proteome</keyword>
<reference evidence="3 4" key="1">
    <citation type="submission" date="2020-08" db="EMBL/GenBank/DDBJ databases">
        <title>Hymenobacter sp.</title>
        <authorList>
            <person name="Kim M.K."/>
        </authorList>
    </citation>
    <scope>NUCLEOTIDE SEQUENCE [LARGE SCALE GENOMIC DNA]</scope>
    <source>
        <strain evidence="3 4">BT507</strain>
    </source>
</reference>
<name>A0ABR7MG20_9BACT</name>
<evidence type="ECO:0008006" key="5">
    <source>
        <dbReference type="Google" id="ProtNLM"/>
    </source>
</evidence>